<gene>
    <name evidence="1" type="ORF">FC70_GL001402</name>
</gene>
<dbReference type="InterPro" id="IPR007793">
    <property type="entry name" value="DivIVA_fam"/>
</dbReference>
<comment type="caution">
    <text evidence="1">The sequence shown here is derived from an EMBL/GenBank/DDBJ whole genome shotgun (WGS) entry which is preliminary data.</text>
</comment>
<dbReference type="EMBL" id="AZFE01000032">
    <property type="protein sequence ID" value="KRL54605.1"/>
    <property type="molecule type" value="Genomic_DNA"/>
</dbReference>
<evidence type="ECO:0000313" key="2">
    <source>
        <dbReference type="Proteomes" id="UP000051697"/>
    </source>
</evidence>
<reference evidence="1 2" key="1">
    <citation type="journal article" date="2015" name="Genome Announc.">
        <title>Expanding the biotechnology potential of lactobacilli through comparative genomics of 213 strains and associated genera.</title>
        <authorList>
            <person name="Sun Z."/>
            <person name="Harris H.M."/>
            <person name="McCann A."/>
            <person name="Guo C."/>
            <person name="Argimon S."/>
            <person name="Zhang W."/>
            <person name="Yang X."/>
            <person name="Jeffery I.B."/>
            <person name="Cooney J.C."/>
            <person name="Kagawa T.F."/>
            <person name="Liu W."/>
            <person name="Song Y."/>
            <person name="Salvetti E."/>
            <person name="Wrobel A."/>
            <person name="Rasinkangas P."/>
            <person name="Parkhill J."/>
            <person name="Rea M.C."/>
            <person name="O'Sullivan O."/>
            <person name="Ritari J."/>
            <person name="Douillard F.P."/>
            <person name="Paul Ross R."/>
            <person name="Yang R."/>
            <person name="Briner A.E."/>
            <person name="Felis G.E."/>
            <person name="de Vos W.M."/>
            <person name="Barrangou R."/>
            <person name="Klaenhammer T.R."/>
            <person name="Caufield P.W."/>
            <person name="Cui Y."/>
            <person name="Zhang H."/>
            <person name="O'Toole P.W."/>
        </authorList>
    </citation>
    <scope>NUCLEOTIDE SEQUENCE [LARGE SCALE GENOMIC DNA]</scope>
    <source>
        <strain evidence="1 2">DSM 15707</strain>
    </source>
</reference>
<dbReference type="PATRIC" id="fig|1423778.4.peg.1438"/>
<dbReference type="Pfam" id="PF05103">
    <property type="entry name" value="DivIVA"/>
    <property type="match status" value="1"/>
</dbReference>
<dbReference type="Gene3D" id="6.10.250.660">
    <property type="match status" value="1"/>
</dbReference>
<keyword evidence="2" id="KW-1185">Reference proteome</keyword>
<protein>
    <recommendedName>
        <fullName evidence="3">DivIVA domain-containing protein</fullName>
    </recommendedName>
</protein>
<dbReference type="RefSeq" id="WP_057890334.1">
    <property type="nucleotide sequence ID" value="NZ_AZFE01000032.1"/>
</dbReference>
<dbReference type="Proteomes" id="UP000051697">
    <property type="component" value="Unassembled WGS sequence"/>
</dbReference>
<proteinExistence type="predicted"/>
<dbReference type="PANTHER" id="PTHR35794">
    <property type="entry name" value="CELL DIVISION PROTEIN DIVIVA"/>
    <property type="match status" value="1"/>
</dbReference>
<sequence>MDLSISKIKNNRFNSRLGGYSYQQVDEYVADILGELTELRAINRSLKQQDLLAKRQFSVLASMKEEILDLIMSSQKYSAKWKDRSARQAQVTIRFADQEAEQIIAEAQVDAKVSVIAKIKEVKLQTDTLDKLKVIVATYQNEMLELYKQQIEISNDKIDSLRSVEPTEMKAIYKGQEFNHGFESQQRIDFKIDNQQVNLNVTAPNNGKAINKDALKIQNITTGTNEKNELVINLALNISK</sequence>
<organism evidence="1 2">
    <name type="scientific">Paucilactobacillus oligofermentans DSM 15707 = LMG 22743</name>
    <dbReference type="NCBI Taxonomy" id="1423778"/>
    <lineage>
        <taxon>Bacteria</taxon>
        <taxon>Bacillati</taxon>
        <taxon>Bacillota</taxon>
        <taxon>Bacilli</taxon>
        <taxon>Lactobacillales</taxon>
        <taxon>Lactobacillaceae</taxon>
        <taxon>Paucilactobacillus</taxon>
    </lineage>
</organism>
<dbReference type="AlphaFoldDB" id="A0A0R1RBV5"/>
<dbReference type="PANTHER" id="PTHR35794:SF1">
    <property type="entry name" value="CELL CYCLE PROTEIN GPSB"/>
    <property type="match status" value="1"/>
</dbReference>
<evidence type="ECO:0008006" key="3">
    <source>
        <dbReference type="Google" id="ProtNLM"/>
    </source>
</evidence>
<accession>A0A0R1RBV5</accession>
<dbReference type="KEGG" id="lol:LACOL_1178"/>
<name>A0A0R1RBV5_9LACO</name>
<evidence type="ECO:0000313" key="1">
    <source>
        <dbReference type="EMBL" id="KRL54605.1"/>
    </source>
</evidence>
<dbReference type="STRING" id="1423778.FC70_GL001402"/>